<keyword evidence="3" id="KW-1185">Reference proteome</keyword>
<dbReference type="HOGENOM" id="CLU_799455_0_0_1"/>
<evidence type="ECO:0000313" key="3">
    <source>
        <dbReference type="Proteomes" id="UP000001072"/>
    </source>
</evidence>
<dbReference type="Proteomes" id="UP000001072">
    <property type="component" value="Unassembled WGS sequence"/>
</dbReference>
<dbReference type="EMBL" id="GL883136">
    <property type="protein sequence ID" value="EGG01642.1"/>
    <property type="molecule type" value="Genomic_DNA"/>
</dbReference>
<feature type="compositionally biased region" description="Basic and acidic residues" evidence="1">
    <location>
        <begin position="120"/>
        <end position="142"/>
    </location>
</feature>
<evidence type="ECO:0000313" key="2">
    <source>
        <dbReference type="EMBL" id="EGG01642.1"/>
    </source>
</evidence>
<dbReference type="GeneID" id="18930714"/>
<organism evidence="3">
    <name type="scientific">Melampsora larici-populina (strain 98AG31 / pathotype 3-4-7)</name>
    <name type="common">Poplar leaf rust fungus</name>
    <dbReference type="NCBI Taxonomy" id="747676"/>
    <lineage>
        <taxon>Eukaryota</taxon>
        <taxon>Fungi</taxon>
        <taxon>Dikarya</taxon>
        <taxon>Basidiomycota</taxon>
        <taxon>Pucciniomycotina</taxon>
        <taxon>Pucciniomycetes</taxon>
        <taxon>Pucciniales</taxon>
        <taxon>Melampsoraceae</taxon>
        <taxon>Melampsora</taxon>
    </lineage>
</organism>
<gene>
    <name evidence="2" type="ORF">MELLADRAFT_66847</name>
</gene>
<feature type="region of interest" description="Disordered" evidence="1">
    <location>
        <begin position="119"/>
        <end position="200"/>
    </location>
</feature>
<feature type="compositionally biased region" description="Basic and acidic residues" evidence="1">
    <location>
        <begin position="161"/>
        <end position="170"/>
    </location>
</feature>
<accession>F4S0T6</accession>
<evidence type="ECO:0000256" key="1">
    <source>
        <dbReference type="SAM" id="MobiDB-lite"/>
    </source>
</evidence>
<dbReference type="AlphaFoldDB" id="F4S0T6"/>
<dbReference type="RefSeq" id="XP_007414987.1">
    <property type="nucleotide sequence ID" value="XM_007414925.1"/>
</dbReference>
<dbReference type="InParanoid" id="F4S0T6"/>
<feature type="region of interest" description="Disordered" evidence="1">
    <location>
        <begin position="1"/>
        <end position="76"/>
    </location>
</feature>
<sequence>MSSSPPHKGGKAPEKSPYWSHAQEFPITPKIIQSDQVPPRIGQRARTYKYVPLCHPGKQKAPREPTTSTSGPSREQAKALLKIRDTLDNNDFEKHAELMTTYLLCYNPEKMKVIAVERTSTQEKGHQPNTEEHGNPRQETLHPETNPVPKDLRTATSQENANKKQVEPKKQKPAKAAKRKIPLGRPLSDDEEVTEPTNRGGDFVENRIEFADGKIRKIKGYVPILMFNKAWLEANQDIEGKKTSKKKNKDEDDDLEDEKYEGLTYPSKLQVTYGDWVTCFNLFLDCLEKWFQFKKLVRKFEEHKRNVEKVKSENDDNWMVVLRYDIMIRRQLWTTRVEGGKVGDPSV</sequence>
<dbReference type="KEGG" id="mlr:MELLADRAFT_66847"/>
<protein>
    <submittedName>
        <fullName evidence="2">Uncharacterized protein</fullName>
    </submittedName>
</protein>
<dbReference type="VEuPathDB" id="FungiDB:MELLADRAFT_66847"/>
<name>F4S0T6_MELLP</name>
<reference evidence="3" key="1">
    <citation type="journal article" date="2011" name="Proc. Natl. Acad. Sci. U.S.A.">
        <title>Obligate biotrophy features unraveled by the genomic analysis of rust fungi.</title>
        <authorList>
            <person name="Duplessis S."/>
            <person name="Cuomo C.A."/>
            <person name="Lin Y.-C."/>
            <person name="Aerts A."/>
            <person name="Tisserant E."/>
            <person name="Veneault-Fourrey C."/>
            <person name="Joly D.L."/>
            <person name="Hacquard S."/>
            <person name="Amselem J."/>
            <person name="Cantarel B.L."/>
            <person name="Chiu R."/>
            <person name="Coutinho P.M."/>
            <person name="Feau N."/>
            <person name="Field M."/>
            <person name="Frey P."/>
            <person name="Gelhaye E."/>
            <person name="Goldberg J."/>
            <person name="Grabherr M.G."/>
            <person name="Kodira C.D."/>
            <person name="Kohler A."/>
            <person name="Kuees U."/>
            <person name="Lindquist E.A."/>
            <person name="Lucas S.M."/>
            <person name="Mago R."/>
            <person name="Mauceli E."/>
            <person name="Morin E."/>
            <person name="Murat C."/>
            <person name="Pangilinan J.L."/>
            <person name="Park R."/>
            <person name="Pearson M."/>
            <person name="Quesneville H."/>
            <person name="Rouhier N."/>
            <person name="Sakthikumar S."/>
            <person name="Salamov A.A."/>
            <person name="Schmutz J."/>
            <person name="Selles B."/>
            <person name="Shapiro H."/>
            <person name="Tanguay P."/>
            <person name="Tuskan G.A."/>
            <person name="Henrissat B."/>
            <person name="Van de Peer Y."/>
            <person name="Rouze P."/>
            <person name="Ellis J.G."/>
            <person name="Dodds P.N."/>
            <person name="Schein J.E."/>
            <person name="Zhong S."/>
            <person name="Hamelin R.C."/>
            <person name="Grigoriev I.V."/>
            <person name="Szabo L.J."/>
            <person name="Martin F."/>
        </authorList>
    </citation>
    <scope>NUCLEOTIDE SEQUENCE [LARGE SCALE GENOMIC DNA]</scope>
    <source>
        <strain evidence="3">98AG31 / pathotype 3-4-7</strain>
    </source>
</reference>
<proteinExistence type="predicted"/>
<feature type="compositionally biased region" description="Basic residues" evidence="1">
    <location>
        <begin position="171"/>
        <end position="182"/>
    </location>
</feature>